<sequence>MKIKNLVIVISVLLNLGLIAYVYSRADHLEDVYSGMSFNLQYELIQLEGTIGYQIENDWTEADTVIEKIEDINEEINTLMDTGKEMALISKEQEEDLWNLSGYFSRFPTYSGYPNTELTNSEMNELVELRNNLRSVGWGMHIGYSGDWGSFSTKINELIEL</sequence>
<gene>
    <name evidence="1" type="ORF">ACFQ3J_04505</name>
</gene>
<evidence type="ECO:0000313" key="2">
    <source>
        <dbReference type="Proteomes" id="UP001597169"/>
    </source>
</evidence>
<keyword evidence="2" id="KW-1185">Reference proteome</keyword>
<organism evidence="1 2">
    <name type="scientific">Paenibacillus provencensis</name>
    <dbReference type="NCBI Taxonomy" id="441151"/>
    <lineage>
        <taxon>Bacteria</taxon>
        <taxon>Bacillati</taxon>
        <taxon>Bacillota</taxon>
        <taxon>Bacilli</taxon>
        <taxon>Bacillales</taxon>
        <taxon>Paenibacillaceae</taxon>
        <taxon>Paenibacillus</taxon>
    </lineage>
</organism>
<name>A0ABW3PRS0_9BACL</name>
<reference evidence="2" key="1">
    <citation type="journal article" date="2019" name="Int. J. Syst. Evol. Microbiol.">
        <title>The Global Catalogue of Microorganisms (GCM) 10K type strain sequencing project: providing services to taxonomists for standard genome sequencing and annotation.</title>
        <authorList>
            <consortium name="The Broad Institute Genomics Platform"/>
            <consortium name="The Broad Institute Genome Sequencing Center for Infectious Disease"/>
            <person name="Wu L."/>
            <person name="Ma J."/>
        </authorList>
    </citation>
    <scope>NUCLEOTIDE SEQUENCE [LARGE SCALE GENOMIC DNA]</scope>
    <source>
        <strain evidence="2">CCUG 53519</strain>
    </source>
</reference>
<protein>
    <recommendedName>
        <fullName evidence="3">Methyl-accepting chemotaxis protein</fullName>
    </recommendedName>
</protein>
<dbReference type="RefSeq" id="WP_251581380.1">
    <property type="nucleotide sequence ID" value="NZ_JBHTKX010000001.1"/>
</dbReference>
<comment type="caution">
    <text evidence="1">The sequence shown here is derived from an EMBL/GenBank/DDBJ whole genome shotgun (WGS) entry which is preliminary data.</text>
</comment>
<accession>A0ABW3PRS0</accession>
<proteinExistence type="predicted"/>
<evidence type="ECO:0000313" key="1">
    <source>
        <dbReference type="EMBL" id="MFD1127438.1"/>
    </source>
</evidence>
<dbReference type="Proteomes" id="UP001597169">
    <property type="component" value="Unassembled WGS sequence"/>
</dbReference>
<dbReference type="EMBL" id="JBHTKX010000001">
    <property type="protein sequence ID" value="MFD1127438.1"/>
    <property type="molecule type" value="Genomic_DNA"/>
</dbReference>
<evidence type="ECO:0008006" key="3">
    <source>
        <dbReference type="Google" id="ProtNLM"/>
    </source>
</evidence>